<comment type="subcellular location">
    <subcellularLocation>
        <location evidence="10 11">Cytoplasm</location>
    </subcellularLocation>
</comment>
<dbReference type="Pfam" id="PF08245">
    <property type="entry name" value="Mur_ligase_M"/>
    <property type="match status" value="1"/>
</dbReference>
<keyword evidence="6 10" id="KW-0133">Cell shape</keyword>
<evidence type="ECO:0000256" key="8">
    <source>
        <dbReference type="ARBA" id="ARBA00023306"/>
    </source>
</evidence>
<dbReference type="GO" id="GO:0005524">
    <property type="term" value="F:ATP binding"/>
    <property type="evidence" value="ECO:0007669"/>
    <property type="project" value="UniProtKB-UniRule"/>
</dbReference>
<keyword evidence="3 10" id="KW-0132">Cell division</keyword>
<comment type="similarity">
    <text evidence="10">Belongs to the MurCDEF family. MurF subfamily.</text>
</comment>
<dbReference type="SUPFAM" id="SSF53244">
    <property type="entry name" value="MurD-like peptide ligases, peptide-binding domain"/>
    <property type="match status" value="1"/>
</dbReference>
<keyword evidence="8 10" id="KW-0131">Cell cycle</keyword>
<keyword evidence="16" id="KW-1185">Reference proteome</keyword>
<evidence type="ECO:0000256" key="5">
    <source>
        <dbReference type="ARBA" id="ARBA00022840"/>
    </source>
</evidence>
<evidence type="ECO:0000256" key="2">
    <source>
        <dbReference type="ARBA" id="ARBA00022598"/>
    </source>
</evidence>
<proteinExistence type="inferred from homology"/>
<accession>A0A1T2KX07</accession>
<evidence type="ECO:0000259" key="13">
    <source>
        <dbReference type="Pfam" id="PF02875"/>
    </source>
</evidence>
<evidence type="ECO:0000256" key="1">
    <source>
        <dbReference type="ARBA" id="ARBA00022490"/>
    </source>
</evidence>
<dbReference type="Proteomes" id="UP000190896">
    <property type="component" value="Unassembled WGS sequence"/>
</dbReference>
<feature type="domain" description="Mur ligase central" evidence="14">
    <location>
        <begin position="105"/>
        <end position="297"/>
    </location>
</feature>
<dbReference type="InterPro" id="IPR004101">
    <property type="entry name" value="Mur_ligase_C"/>
</dbReference>
<organism evidence="15 16">
    <name type="scientific">Solemya velesiana gill symbiont</name>
    <dbReference type="NCBI Taxonomy" id="1918948"/>
    <lineage>
        <taxon>Bacteria</taxon>
        <taxon>Pseudomonadati</taxon>
        <taxon>Pseudomonadota</taxon>
        <taxon>Gammaproteobacteria</taxon>
        <taxon>sulfur-oxidizing symbionts</taxon>
    </lineage>
</organism>
<dbReference type="AlphaFoldDB" id="A0A1T2KX07"/>
<dbReference type="UniPathway" id="UPA00219"/>
<dbReference type="GO" id="GO:0009252">
    <property type="term" value="P:peptidoglycan biosynthetic process"/>
    <property type="evidence" value="ECO:0007669"/>
    <property type="project" value="UniProtKB-UniRule"/>
</dbReference>
<keyword evidence="4 10" id="KW-0547">Nucleotide-binding</keyword>
<dbReference type="EC" id="6.3.2.10" evidence="10 11"/>
<evidence type="ECO:0000256" key="6">
    <source>
        <dbReference type="ARBA" id="ARBA00022960"/>
    </source>
</evidence>
<feature type="binding site" evidence="10">
    <location>
        <begin position="107"/>
        <end position="113"/>
    </location>
    <ligand>
        <name>ATP</name>
        <dbReference type="ChEBI" id="CHEBI:30616"/>
    </ligand>
</feature>
<dbReference type="EMBL" id="MPRJ01000013">
    <property type="protein sequence ID" value="OOZ37286.1"/>
    <property type="molecule type" value="Genomic_DNA"/>
</dbReference>
<gene>
    <name evidence="10" type="primary">murF</name>
    <name evidence="15" type="ORF">BOW51_03175</name>
</gene>
<dbReference type="InterPro" id="IPR005863">
    <property type="entry name" value="UDP-N-AcMur_synth"/>
</dbReference>
<dbReference type="PANTHER" id="PTHR43024:SF1">
    <property type="entry name" value="UDP-N-ACETYLMURAMOYL-TRIPEPTIDE--D-ALANYL-D-ALANINE LIGASE"/>
    <property type="match status" value="1"/>
</dbReference>
<comment type="catalytic activity">
    <reaction evidence="10 11">
        <text>D-alanyl-D-alanine + UDP-N-acetyl-alpha-D-muramoyl-L-alanyl-gamma-D-glutamyl-meso-2,6-diaminopimelate + ATP = UDP-N-acetyl-alpha-D-muramoyl-L-alanyl-gamma-D-glutamyl-meso-2,6-diaminopimeloyl-D-alanyl-D-alanine + ADP + phosphate + H(+)</text>
        <dbReference type="Rhea" id="RHEA:28374"/>
        <dbReference type="ChEBI" id="CHEBI:15378"/>
        <dbReference type="ChEBI" id="CHEBI:30616"/>
        <dbReference type="ChEBI" id="CHEBI:43474"/>
        <dbReference type="ChEBI" id="CHEBI:57822"/>
        <dbReference type="ChEBI" id="CHEBI:61386"/>
        <dbReference type="ChEBI" id="CHEBI:83905"/>
        <dbReference type="ChEBI" id="CHEBI:456216"/>
        <dbReference type="EC" id="6.3.2.10"/>
    </reaction>
</comment>
<dbReference type="PANTHER" id="PTHR43024">
    <property type="entry name" value="UDP-N-ACETYLMURAMOYL-TRIPEPTIDE--D-ALANYL-D-ALANINE LIGASE"/>
    <property type="match status" value="1"/>
</dbReference>
<dbReference type="Gene3D" id="3.90.190.20">
    <property type="entry name" value="Mur ligase, C-terminal domain"/>
    <property type="match status" value="1"/>
</dbReference>
<evidence type="ECO:0000256" key="9">
    <source>
        <dbReference type="ARBA" id="ARBA00023316"/>
    </source>
</evidence>
<dbReference type="SUPFAM" id="SSF63418">
    <property type="entry name" value="MurE/MurF N-terminal domain"/>
    <property type="match status" value="1"/>
</dbReference>
<evidence type="ECO:0000259" key="12">
    <source>
        <dbReference type="Pfam" id="PF01225"/>
    </source>
</evidence>
<keyword evidence="5 10" id="KW-0067">ATP-binding</keyword>
<evidence type="ECO:0000256" key="3">
    <source>
        <dbReference type="ARBA" id="ARBA00022618"/>
    </source>
</evidence>
<dbReference type="Gene3D" id="3.40.1190.10">
    <property type="entry name" value="Mur-like, catalytic domain"/>
    <property type="match status" value="1"/>
</dbReference>
<comment type="caution">
    <text evidence="15">The sequence shown here is derived from an EMBL/GenBank/DDBJ whole genome shotgun (WGS) entry which is preliminary data.</text>
</comment>
<dbReference type="GO" id="GO:0071555">
    <property type="term" value="P:cell wall organization"/>
    <property type="evidence" value="ECO:0007669"/>
    <property type="project" value="UniProtKB-KW"/>
</dbReference>
<keyword evidence="7 10" id="KW-0573">Peptidoglycan synthesis</keyword>
<reference evidence="15 16" key="1">
    <citation type="submission" date="2016-11" db="EMBL/GenBank/DDBJ databases">
        <title>Mixed transmission modes and dynamic genome evolution in an obligate animal-bacterial symbiosis.</title>
        <authorList>
            <person name="Russell S.L."/>
            <person name="Corbett-Detig R.B."/>
            <person name="Cavanaugh C.M."/>
        </authorList>
    </citation>
    <scope>NUCLEOTIDE SEQUENCE [LARGE SCALE GENOMIC DNA]</scope>
    <source>
        <strain evidence="15">Se-Cadez</strain>
    </source>
</reference>
<evidence type="ECO:0000256" key="11">
    <source>
        <dbReference type="RuleBase" id="RU004136"/>
    </source>
</evidence>
<dbReference type="HAMAP" id="MF_02019">
    <property type="entry name" value="MurF"/>
    <property type="match status" value="1"/>
</dbReference>
<dbReference type="SUPFAM" id="SSF53623">
    <property type="entry name" value="MurD-like peptide ligases, catalytic domain"/>
    <property type="match status" value="1"/>
</dbReference>
<dbReference type="Pfam" id="PF02875">
    <property type="entry name" value="Mur_ligase_C"/>
    <property type="match status" value="1"/>
</dbReference>
<dbReference type="Gene3D" id="3.40.1390.10">
    <property type="entry name" value="MurE/MurF, N-terminal domain"/>
    <property type="match status" value="1"/>
</dbReference>
<evidence type="ECO:0000259" key="14">
    <source>
        <dbReference type="Pfam" id="PF08245"/>
    </source>
</evidence>
<dbReference type="InterPro" id="IPR013221">
    <property type="entry name" value="Mur_ligase_cen"/>
</dbReference>
<dbReference type="GO" id="GO:0047480">
    <property type="term" value="F:UDP-N-acetylmuramoyl-tripeptide-D-alanyl-D-alanine ligase activity"/>
    <property type="evidence" value="ECO:0007669"/>
    <property type="project" value="UniProtKB-UniRule"/>
</dbReference>
<name>A0A1T2KX07_9GAMM</name>
<dbReference type="InterPro" id="IPR036565">
    <property type="entry name" value="Mur-like_cat_sf"/>
</dbReference>
<dbReference type="Pfam" id="PF01225">
    <property type="entry name" value="Mur_ligase"/>
    <property type="match status" value="1"/>
</dbReference>
<feature type="domain" description="Mur ligase N-terminal catalytic" evidence="12">
    <location>
        <begin position="26"/>
        <end position="78"/>
    </location>
</feature>
<dbReference type="InterPro" id="IPR000713">
    <property type="entry name" value="Mur_ligase_N"/>
</dbReference>
<dbReference type="NCBIfam" id="TIGR01143">
    <property type="entry name" value="murF"/>
    <property type="match status" value="1"/>
</dbReference>
<evidence type="ECO:0000256" key="7">
    <source>
        <dbReference type="ARBA" id="ARBA00022984"/>
    </source>
</evidence>
<dbReference type="GO" id="GO:0051301">
    <property type="term" value="P:cell division"/>
    <property type="evidence" value="ECO:0007669"/>
    <property type="project" value="UniProtKB-KW"/>
</dbReference>
<feature type="domain" description="Mur ligase C-terminal" evidence="13">
    <location>
        <begin position="319"/>
        <end position="437"/>
    </location>
</feature>
<dbReference type="InterPro" id="IPR035911">
    <property type="entry name" value="MurE/MurF_N"/>
</dbReference>
<protein>
    <recommendedName>
        <fullName evidence="10 11">UDP-N-acetylmuramoyl-tripeptide--D-alanyl-D-alanine ligase</fullName>
        <ecNumber evidence="10 11">6.3.2.10</ecNumber>
    </recommendedName>
    <alternativeName>
        <fullName evidence="10">D-alanyl-D-alanine-adding enzyme</fullName>
    </alternativeName>
</protein>
<comment type="function">
    <text evidence="10 11">Involved in cell wall formation. Catalyzes the final step in the synthesis of UDP-N-acetylmuramoyl-pentapeptide, the precursor of murein.</text>
</comment>
<evidence type="ECO:0000256" key="4">
    <source>
        <dbReference type="ARBA" id="ARBA00022741"/>
    </source>
</evidence>
<evidence type="ECO:0000313" key="16">
    <source>
        <dbReference type="Proteomes" id="UP000190896"/>
    </source>
</evidence>
<keyword evidence="2 10" id="KW-0436">Ligase</keyword>
<keyword evidence="1 10" id="KW-0963">Cytoplasm</keyword>
<dbReference type="GO" id="GO:0008766">
    <property type="term" value="F:UDP-N-acetylmuramoylalanyl-D-glutamyl-2,6-diaminopimelate-D-alanyl-D-alanine ligase activity"/>
    <property type="evidence" value="ECO:0007669"/>
    <property type="project" value="RHEA"/>
</dbReference>
<dbReference type="GO" id="GO:0005737">
    <property type="term" value="C:cytoplasm"/>
    <property type="evidence" value="ECO:0007669"/>
    <property type="project" value="UniProtKB-SubCell"/>
</dbReference>
<dbReference type="InterPro" id="IPR051046">
    <property type="entry name" value="MurCDEF_CellWall_CoF430Synth"/>
</dbReference>
<dbReference type="GO" id="GO:0008360">
    <property type="term" value="P:regulation of cell shape"/>
    <property type="evidence" value="ECO:0007669"/>
    <property type="project" value="UniProtKB-KW"/>
</dbReference>
<sequence length="454" mass="48017">MISFTTTSVAEQLGTQHLGAEVCFSSVSTDTRTIGSGDLFVAIQGPSFDAHDFIGRVKASGAAAAMVSRESDVAISQVVVPDTRIGLGRLAALWRQASNAPLVAVTGSNGKTTVKEMLAVILAKSGTVLSTQGNLNNDIGLPLTLMRLQEQDYAVVEMGANHGGEIEYLSSIARPDVAVLTNAARAHLEGFGSVEGVARAKGEIVTGLADGGWFVFNGDDTWAPLWRELAGDRQVRTFGVRQLADVHSPEDAWEVHWTETGFCSRFPVITPEGEVTIELALAGRHNRMNALAAVAAAQLLGISLEQIREGLASLAPVKGRLQPLAGKNGIGLIDDSYNANPDSVNAAIDVLVTAPGRRFLVLGELVEMGEEGQLFYRELGEYARRAGIEHLYAMSEAGGAADAFGEGGCLFETHEELAGALLNTLNPGDRVLVKGSRKAAMEQVINALLEGEVD</sequence>
<dbReference type="RefSeq" id="WP_078486072.1">
    <property type="nucleotide sequence ID" value="NZ_MPRJ01000013.1"/>
</dbReference>
<comment type="pathway">
    <text evidence="10 11">Cell wall biogenesis; peptidoglycan biosynthesis.</text>
</comment>
<dbReference type="InterPro" id="IPR036615">
    <property type="entry name" value="Mur_ligase_C_dom_sf"/>
</dbReference>
<evidence type="ECO:0000256" key="10">
    <source>
        <dbReference type="HAMAP-Rule" id="MF_02019"/>
    </source>
</evidence>
<evidence type="ECO:0000313" key="15">
    <source>
        <dbReference type="EMBL" id="OOZ37286.1"/>
    </source>
</evidence>
<keyword evidence="9 10" id="KW-0961">Cell wall biogenesis/degradation</keyword>